<protein>
    <recommendedName>
        <fullName evidence="3">Oxidoreductase</fullName>
    </recommendedName>
</protein>
<comment type="caution">
    <text evidence="1">The sequence shown here is derived from an EMBL/GenBank/DDBJ whole genome shotgun (WGS) entry which is preliminary data.</text>
</comment>
<dbReference type="InterPro" id="IPR036278">
    <property type="entry name" value="Sialidase_sf"/>
</dbReference>
<reference evidence="2" key="1">
    <citation type="journal article" date="2019" name="Int. J. Syst. Evol. Microbiol.">
        <title>The Global Catalogue of Microorganisms (GCM) 10K type strain sequencing project: providing services to taxonomists for standard genome sequencing and annotation.</title>
        <authorList>
            <consortium name="The Broad Institute Genomics Platform"/>
            <consortium name="The Broad Institute Genome Sequencing Center for Infectious Disease"/>
            <person name="Wu L."/>
            <person name="Ma J."/>
        </authorList>
    </citation>
    <scope>NUCLEOTIDE SEQUENCE [LARGE SCALE GENOMIC DNA]</scope>
    <source>
        <strain evidence="2">JCM 18198</strain>
    </source>
</reference>
<sequence>MKNTFLFLIASFLMFSCSIDKKIVSDFDSKKDSTSTYKKITSVTIDTLLNDAISSRAIIIDSNRVWYAGNKGKIGSILLSNKDVKYSGIIQRENLNIEFRSIAQTSSDIFILSVANPALLYRINKKSKEIQLVYQEKHDKVFYDSMQFLNDKEGFAIGDPTEDCPSFIKTIDGGKTWKKVSCNNLPKFEEGEAFFAASNTNLILRNNAIFMVSGGKKSRVAVSDNKGEKWTIHETPIIQGGAMTGAFCADFYNDSIGIIAGGDYEKPLQNSQNKAITNDGGKTWKIVSNDQGFGYASCIQYVPNSGGRGIVEVGANGIFYSSDFGENWIKLAEDKDLLTFRFVDEKTAVATGKNRIIKLIFK</sequence>
<evidence type="ECO:0008006" key="3">
    <source>
        <dbReference type="Google" id="ProtNLM"/>
    </source>
</evidence>
<organism evidence="1 2">
    <name type="scientific">Flavobacterium hankyongi</name>
    <dbReference type="NCBI Taxonomy" id="1176532"/>
    <lineage>
        <taxon>Bacteria</taxon>
        <taxon>Pseudomonadati</taxon>
        <taxon>Bacteroidota</taxon>
        <taxon>Flavobacteriia</taxon>
        <taxon>Flavobacteriales</taxon>
        <taxon>Flavobacteriaceae</taxon>
        <taxon>Flavobacterium</taxon>
    </lineage>
</organism>
<proteinExistence type="predicted"/>
<dbReference type="RefSeq" id="WP_264542646.1">
    <property type="nucleotide sequence ID" value="NZ_BAABIP010000005.1"/>
</dbReference>
<evidence type="ECO:0000313" key="2">
    <source>
        <dbReference type="Proteomes" id="UP001500141"/>
    </source>
</evidence>
<evidence type="ECO:0000313" key="1">
    <source>
        <dbReference type="EMBL" id="GAA4757518.1"/>
    </source>
</evidence>
<gene>
    <name evidence="1" type="ORF">GCM10023230_01670</name>
</gene>
<name>A0ABP8ZIX2_9FLAO</name>
<dbReference type="SUPFAM" id="SSF50939">
    <property type="entry name" value="Sialidases"/>
    <property type="match status" value="1"/>
</dbReference>
<dbReference type="Gene3D" id="2.130.10.10">
    <property type="entry name" value="YVTN repeat-like/Quinoprotein amine dehydrogenase"/>
    <property type="match status" value="1"/>
</dbReference>
<dbReference type="PROSITE" id="PS51257">
    <property type="entry name" value="PROKAR_LIPOPROTEIN"/>
    <property type="match status" value="1"/>
</dbReference>
<keyword evidence="2" id="KW-1185">Reference proteome</keyword>
<dbReference type="InterPro" id="IPR015943">
    <property type="entry name" value="WD40/YVTN_repeat-like_dom_sf"/>
</dbReference>
<dbReference type="PANTHER" id="PTHR47199:SF2">
    <property type="entry name" value="PHOTOSYSTEM II STABILITY_ASSEMBLY FACTOR HCF136, CHLOROPLASTIC"/>
    <property type="match status" value="1"/>
</dbReference>
<dbReference type="EMBL" id="BAABIP010000005">
    <property type="protein sequence ID" value="GAA4757518.1"/>
    <property type="molecule type" value="Genomic_DNA"/>
</dbReference>
<dbReference type="Proteomes" id="UP001500141">
    <property type="component" value="Unassembled WGS sequence"/>
</dbReference>
<accession>A0ABP8ZIX2</accession>
<dbReference type="CDD" id="cd15482">
    <property type="entry name" value="Sialidase_non-viral"/>
    <property type="match status" value="1"/>
</dbReference>
<dbReference type="PANTHER" id="PTHR47199">
    <property type="entry name" value="PHOTOSYSTEM II STABILITY/ASSEMBLY FACTOR HCF136, CHLOROPLASTIC"/>
    <property type="match status" value="1"/>
</dbReference>